<evidence type="ECO:0000256" key="3">
    <source>
        <dbReference type="ARBA" id="ARBA00022989"/>
    </source>
</evidence>
<keyword evidence="6" id="KW-1185">Reference proteome</keyword>
<dbReference type="Gene3D" id="1.20.120.1630">
    <property type="match status" value="1"/>
</dbReference>
<dbReference type="EMBL" id="QYUJ01000014">
    <property type="protein sequence ID" value="RJF71321.1"/>
    <property type="molecule type" value="Genomic_DNA"/>
</dbReference>
<evidence type="ECO:0000256" key="1">
    <source>
        <dbReference type="ARBA" id="ARBA00004141"/>
    </source>
</evidence>
<dbReference type="GO" id="GO:0004671">
    <property type="term" value="F:protein C-terminal S-isoprenylcysteine carboxyl O-methyltransferase activity"/>
    <property type="evidence" value="ECO:0007669"/>
    <property type="project" value="InterPro"/>
</dbReference>
<gene>
    <name evidence="5" type="ORF">D3875_06770</name>
</gene>
<dbReference type="RefSeq" id="WP_119762379.1">
    <property type="nucleotide sequence ID" value="NZ_QYUJ01000014.1"/>
</dbReference>
<dbReference type="GO" id="GO:0016020">
    <property type="term" value="C:membrane"/>
    <property type="evidence" value="ECO:0007669"/>
    <property type="project" value="UniProtKB-SubCell"/>
</dbReference>
<organism evidence="5 6">
    <name type="scientific">Deinococcus cavernae</name>
    <dbReference type="NCBI Taxonomy" id="2320857"/>
    <lineage>
        <taxon>Bacteria</taxon>
        <taxon>Thermotogati</taxon>
        <taxon>Deinococcota</taxon>
        <taxon>Deinococci</taxon>
        <taxon>Deinococcales</taxon>
        <taxon>Deinococcaceae</taxon>
        <taxon>Deinococcus</taxon>
    </lineage>
</organism>
<comment type="subcellular location">
    <subcellularLocation>
        <location evidence="1">Membrane</location>
        <topology evidence="1">Multi-pass membrane protein</topology>
    </subcellularLocation>
</comment>
<proteinExistence type="predicted"/>
<keyword evidence="3" id="KW-1133">Transmembrane helix</keyword>
<dbReference type="Pfam" id="PF04140">
    <property type="entry name" value="ICMT"/>
    <property type="match status" value="1"/>
</dbReference>
<dbReference type="AlphaFoldDB" id="A0A418V5E5"/>
<sequence length="172" mass="19500">MKARAFTPLLVGALVTQRLLELRHARQNERLARQAGATEHGRGHYPAIVLLHAAWLAGLLLEGRQSSQPINKPALATALALQVLRYKVMNDLGVYWNTRILIWPGAKRVEKGTYRFIRHPNYWVVMAELYVVPQIVQAHKTSLVGGTLNLLLLHFIRIPAEEKALRNYDQQA</sequence>
<dbReference type="Proteomes" id="UP000286287">
    <property type="component" value="Unassembled WGS sequence"/>
</dbReference>
<name>A0A418V5E5_9DEIO</name>
<protein>
    <recommendedName>
        <fullName evidence="7">Isoprenylcysteine carboxyl methyltransferase</fullName>
    </recommendedName>
</protein>
<evidence type="ECO:0000256" key="2">
    <source>
        <dbReference type="ARBA" id="ARBA00022692"/>
    </source>
</evidence>
<keyword evidence="4" id="KW-0472">Membrane</keyword>
<evidence type="ECO:0000313" key="5">
    <source>
        <dbReference type="EMBL" id="RJF71321.1"/>
    </source>
</evidence>
<evidence type="ECO:0000313" key="6">
    <source>
        <dbReference type="Proteomes" id="UP000286287"/>
    </source>
</evidence>
<comment type="caution">
    <text evidence="5">The sequence shown here is derived from an EMBL/GenBank/DDBJ whole genome shotgun (WGS) entry which is preliminary data.</text>
</comment>
<dbReference type="OrthoDB" id="7203053at2"/>
<accession>A0A418V5E5</accession>
<dbReference type="InterPro" id="IPR007269">
    <property type="entry name" value="ICMT_MeTrfase"/>
</dbReference>
<reference evidence="5 6" key="1">
    <citation type="submission" date="2018-09" db="EMBL/GenBank/DDBJ databases">
        <authorList>
            <person name="Zhu H."/>
        </authorList>
    </citation>
    <scope>NUCLEOTIDE SEQUENCE [LARGE SCALE GENOMIC DNA]</scope>
    <source>
        <strain evidence="5 6">K2S05-167</strain>
    </source>
</reference>
<evidence type="ECO:0008006" key="7">
    <source>
        <dbReference type="Google" id="ProtNLM"/>
    </source>
</evidence>
<keyword evidence="2" id="KW-0812">Transmembrane</keyword>
<evidence type="ECO:0000256" key="4">
    <source>
        <dbReference type="ARBA" id="ARBA00023136"/>
    </source>
</evidence>